<feature type="compositionally biased region" description="Basic and acidic residues" evidence="1">
    <location>
        <begin position="169"/>
        <end position="185"/>
    </location>
</feature>
<feature type="compositionally biased region" description="Basic and acidic residues" evidence="1">
    <location>
        <begin position="144"/>
        <end position="155"/>
    </location>
</feature>
<keyword evidence="3" id="KW-1185">Reference proteome</keyword>
<protein>
    <recommendedName>
        <fullName evidence="4">Helix-turn-helix domain-containing protein</fullName>
    </recommendedName>
</protein>
<evidence type="ECO:0000313" key="3">
    <source>
        <dbReference type="Proteomes" id="UP000594118"/>
    </source>
</evidence>
<evidence type="ECO:0000313" key="2">
    <source>
        <dbReference type="EMBL" id="QOL82801.1"/>
    </source>
</evidence>
<gene>
    <name evidence="2" type="ORF">F3W81_19400</name>
</gene>
<dbReference type="Proteomes" id="UP000594118">
    <property type="component" value="Chromosome"/>
</dbReference>
<evidence type="ECO:0008006" key="4">
    <source>
        <dbReference type="Google" id="ProtNLM"/>
    </source>
</evidence>
<dbReference type="AlphaFoldDB" id="A0A7L9WR54"/>
<organism evidence="2 3">
    <name type="scientific">Pseudooceanicola spongiae</name>
    <dbReference type="NCBI Taxonomy" id="2613965"/>
    <lineage>
        <taxon>Bacteria</taxon>
        <taxon>Pseudomonadati</taxon>
        <taxon>Pseudomonadota</taxon>
        <taxon>Alphaproteobacteria</taxon>
        <taxon>Rhodobacterales</taxon>
        <taxon>Paracoccaceae</taxon>
        <taxon>Pseudooceanicola</taxon>
    </lineage>
</organism>
<evidence type="ECO:0000256" key="1">
    <source>
        <dbReference type="SAM" id="MobiDB-lite"/>
    </source>
</evidence>
<accession>A0A7L9WR54</accession>
<dbReference type="RefSeq" id="WP_193081145.1">
    <property type="nucleotide sequence ID" value="NZ_CP045201.1"/>
</dbReference>
<reference evidence="2 3" key="1">
    <citation type="submission" date="2019-10" db="EMBL/GenBank/DDBJ databases">
        <title>Pseudopuniceibacterium sp. HQ09 islated from Antarctica.</title>
        <authorList>
            <person name="Liao L."/>
            <person name="Su S."/>
            <person name="Chen B."/>
            <person name="Yu Y."/>
        </authorList>
    </citation>
    <scope>NUCLEOTIDE SEQUENCE [LARGE SCALE GENOMIC DNA]</scope>
    <source>
        <strain evidence="2 3">HQ09</strain>
    </source>
</reference>
<sequence length="240" mass="26450">MNTTAMTKDAATEPEPEDGFTVPEGYLLIAPADWERQRWHWLKGVRRDGGPGRLSPMARLVAHALALDFAHHLTARCDPLFSHLTSAVGASAATVKRALAELEAACWIVRDSGRGKGRQSRFGFLTRPRIAPLKGGGSTPPKSRRNEPSKAREKAQNCSSSGSDMSHPYNKDKPYKNHKGREGARELSQNPMVRKRAEDAVRSFRGGRSEAFAELPRYVLNHIIAADLLTPLELQTSGIF</sequence>
<proteinExistence type="predicted"/>
<dbReference type="EMBL" id="CP045201">
    <property type="protein sequence ID" value="QOL82801.1"/>
    <property type="molecule type" value="Genomic_DNA"/>
</dbReference>
<name>A0A7L9WR54_9RHOB</name>
<feature type="region of interest" description="Disordered" evidence="1">
    <location>
        <begin position="129"/>
        <end position="204"/>
    </location>
</feature>
<dbReference type="KEGG" id="pshq:F3W81_19400"/>